<organism evidence="1 2">
    <name type="scientific">Desmonostoc muscorum LEGE 12446</name>
    <dbReference type="NCBI Taxonomy" id="1828758"/>
    <lineage>
        <taxon>Bacteria</taxon>
        <taxon>Bacillati</taxon>
        <taxon>Cyanobacteriota</taxon>
        <taxon>Cyanophyceae</taxon>
        <taxon>Nostocales</taxon>
        <taxon>Nostocaceae</taxon>
        <taxon>Desmonostoc</taxon>
    </lineage>
</organism>
<dbReference type="Gene3D" id="3.30.2020.10">
    <property type="entry name" value="NE0471-like N-terminal domain"/>
    <property type="match status" value="1"/>
</dbReference>
<evidence type="ECO:0000313" key="2">
    <source>
        <dbReference type="Proteomes" id="UP000622533"/>
    </source>
</evidence>
<reference evidence="1" key="1">
    <citation type="submission" date="2020-10" db="EMBL/GenBank/DDBJ databases">
        <authorList>
            <person name="Castelo-Branco R."/>
            <person name="Eusebio N."/>
            <person name="Adriana R."/>
            <person name="Vieira A."/>
            <person name="Brugerolle De Fraissinette N."/>
            <person name="Rezende De Castro R."/>
            <person name="Schneider M.P."/>
            <person name="Vasconcelos V."/>
            <person name="Leao P.N."/>
        </authorList>
    </citation>
    <scope>NUCLEOTIDE SEQUENCE</scope>
    <source>
        <strain evidence="1">LEGE 12446</strain>
    </source>
</reference>
<dbReference type="Pfam" id="PF10387">
    <property type="entry name" value="DUF2442"/>
    <property type="match status" value="1"/>
</dbReference>
<keyword evidence="2" id="KW-1185">Reference proteome</keyword>
<sequence>MLKDIIAVEPRENYQLYIRFEDEVEGIIDVSKLIKFTGVFAPLQDQKYFAEVELNHEVGTIQWPSGADLDPDVLYAVISNQPIPKYKSIRFT</sequence>
<evidence type="ECO:0000313" key="1">
    <source>
        <dbReference type="EMBL" id="MBE9022094.1"/>
    </source>
</evidence>
<proteinExistence type="predicted"/>
<dbReference type="Proteomes" id="UP000622533">
    <property type="component" value="Unassembled WGS sequence"/>
</dbReference>
<dbReference type="RefSeq" id="WP_193914561.1">
    <property type="nucleotide sequence ID" value="NZ_JADEXS020000001.1"/>
</dbReference>
<accession>A0A8J7DF88</accession>
<dbReference type="SUPFAM" id="SSF143880">
    <property type="entry name" value="NE0471 N-terminal domain-like"/>
    <property type="match status" value="1"/>
</dbReference>
<dbReference type="InterPro" id="IPR036782">
    <property type="entry name" value="NE0471-like_N"/>
</dbReference>
<dbReference type="InterPro" id="IPR018841">
    <property type="entry name" value="DUF2442"/>
</dbReference>
<comment type="caution">
    <text evidence="1">The sequence shown here is derived from an EMBL/GenBank/DDBJ whole genome shotgun (WGS) entry which is preliminary data.</text>
</comment>
<protein>
    <submittedName>
        <fullName evidence="1">DUF2442 domain-containing protein</fullName>
    </submittedName>
</protein>
<dbReference type="AlphaFoldDB" id="A0A8J7DF88"/>
<gene>
    <name evidence="1" type="ORF">IQ276_06500</name>
</gene>
<dbReference type="EMBL" id="JADEXS010000058">
    <property type="protein sequence ID" value="MBE9022094.1"/>
    <property type="molecule type" value="Genomic_DNA"/>
</dbReference>
<name>A0A8J7DF88_DESMC</name>